<evidence type="ECO:0000313" key="1">
    <source>
        <dbReference type="EMBL" id="KKR33105.1"/>
    </source>
</evidence>
<reference evidence="1 2" key="1">
    <citation type="journal article" date="2015" name="Nature">
        <title>rRNA introns, odd ribosomes, and small enigmatic genomes across a large radiation of phyla.</title>
        <authorList>
            <person name="Brown C.T."/>
            <person name="Hug L.A."/>
            <person name="Thomas B.C."/>
            <person name="Sharon I."/>
            <person name="Castelle C.J."/>
            <person name="Singh A."/>
            <person name="Wilkins M.J."/>
            <person name="Williams K.H."/>
            <person name="Banfield J.F."/>
        </authorList>
    </citation>
    <scope>NUCLEOTIDE SEQUENCE [LARGE SCALE GENOMIC DNA]</scope>
</reference>
<proteinExistence type="predicted"/>
<sequence>MLDHLNITVNNLEKHELIFKTAISVRRQNNFKMNYE</sequence>
<dbReference type="EMBL" id="LBXO01000015">
    <property type="protein sequence ID" value="KKR33105.1"/>
    <property type="molecule type" value="Genomic_DNA"/>
</dbReference>
<name>A0A0G0SEJ1_9BACT</name>
<comment type="caution">
    <text evidence="1">The sequence shown here is derived from an EMBL/GenBank/DDBJ whole genome shotgun (WGS) entry which is preliminary data.</text>
</comment>
<protein>
    <submittedName>
        <fullName evidence="1">Uncharacterized protein</fullName>
    </submittedName>
</protein>
<accession>A0A0G0SEJ1</accession>
<dbReference type="Proteomes" id="UP000034137">
    <property type="component" value="Unassembled WGS sequence"/>
</dbReference>
<organism evidence="1 2">
    <name type="scientific">Candidatus Falkowbacteria bacterium GW2011_GWF2_39_8</name>
    <dbReference type="NCBI Taxonomy" id="1618642"/>
    <lineage>
        <taxon>Bacteria</taxon>
        <taxon>Candidatus Falkowiibacteriota</taxon>
    </lineage>
</organism>
<gene>
    <name evidence="1" type="ORF">UT64_C0015G0017</name>
</gene>
<evidence type="ECO:0000313" key="2">
    <source>
        <dbReference type="Proteomes" id="UP000034137"/>
    </source>
</evidence>
<dbReference type="AlphaFoldDB" id="A0A0G0SEJ1"/>